<dbReference type="RefSeq" id="XP_025367523.1">
    <property type="nucleotide sequence ID" value="XM_025511126.1"/>
</dbReference>
<dbReference type="InParanoid" id="A0A316VV99"/>
<evidence type="ECO:0000313" key="2">
    <source>
        <dbReference type="EMBL" id="PWN40363.1"/>
    </source>
</evidence>
<dbReference type="OrthoDB" id="294702at2759"/>
<organism evidence="2 3">
    <name type="scientific">Ceraceosorus guamensis</name>
    <dbReference type="NCBI Taxonomy" id="1522189"/>
    <lineage>
        <taxon>Eukaryota</taxon>
        <taxon>Fungi</taxon>
        <taxon>Dikarya</taxon>
        <taxon>Basidiomycota</taxon>
        <taxon>Ustilaginomycotina</taxon>
        <taxon>Exobasidiomycetes</taxon>
        <taxon>Ceraceosorales</taxon>
        <taxon>Ceraceosoraceae</taxon>
        <taxon>Ceraceosorus</taxon>
    </lineage>
</organism>
<dbReference type="SUPFAM" id="SSF53474">
    <property type="entry name" value="alpha/beta-Hydrolases"/>
    <property type="match status" value="1"/>
</dbReference>
<dbReference type="STRING" id="1522189.A0A316VV99"/>
<accession>A0A316VV99</accession>
<dbReference type="GeneID" id="37032996"/>
<reference evidence="2 3" key="1">
    <citation type="journal article" date="2018" name="Mol. Biol. Evol.">
        <title>Broad Genomic Sampling Reveals a Smut Pathogenic Ancestry of the Fungal Clade Ustilaginomycotina.</title>
        <authorList>
            <person name="Kijpornyongpan T."/>
            <person name="Mondo S.J."/>
            <person name="Barry K."/>
            <person name="Sandor L."/>
            <person name="Lee J."/>
            <person name="Lipzen A."/>
            <person name="Pangilinan J."/>
            <person name="LaButti K."/>
            <person name="Hainaut M."/>
            <person name="Henrissat B."/>
            <person name="Grigoriev I.V."/>
            <person name="Spatafora J.W."/>
            <person name="Aime M.C."/>
        </authorList>
    </citation>
    <scope>NUCLEOTIDE SEQUENCE [LARGE SCALE GENOMIC DNA]</scope>
    <source>
        <strain evidence="2 3">MCA 4658</strain>
    </source>
</reference>
<keyword evidence="3" id="KW-1185">Reference proteome</keyword>
<feature type="region of interest" description="Disordered" evidence="1">
    <location>
        <begin position="220"/>
        <end position="259"/>
    </location>
</feature>
<dbReference type="AlphaFoldDB" id="A0A316VV99"/>
<protein>
    <recommendedName>
        <fullName evidence="4">AB hydrolase-1 domain-containing protein</fullName>
    </recommendedName>
</protein>
<dbReference type="EMBL" id="KZ819420">
    <property type="protein sequence ID" value="PWN40363.1"/>
    <property type="molecule type" value="Genomic_DNA"/>
</dbReference>
<dbReference type="InterPro" id="IPR029058">
    <property type="entry name" value="AB_hydrolase_fold"/>
</dbReference>
<dbReference type="Gene3D" id="3.40.50.1820">
    <property type="entry name" value="alpha/beta hydrolase"/>
    <property type="match status" value="1"/>
</dbReference>
<evidence type="ECO:0000256" key="1">
    <source>
        <dbReference type="SAM" id="MobiDB-lite"/>
    </source>
</evidence>
<sequence>MTSQSSAHDPFTYLSRGRFHRSIPCARTSSRVSFALVGDWETHAKTGEDADLIKSDLPQRSRLTLYVPPSGCSRWMGIILDGVARQRGICMVVPDRPGVGATPAVPSHSRMRTSTQQTLSILEALGVDQVDLFTHSGGWLYMLDLLRTRPELIIPSPSGPASNLMLCSPFVPTHLSSSSLGLLPASLVRMTPSAANLLGSCEKAITWSVGVGQNAKSMWGHKETPESLHASKRDQLKRAAREREKSKRTHPNATFHPPYTTHLDLELDAAVAEHLLAGGSARKPQSGSKLLFECYMAESGIETTTQEFLFCLGKTSGMNNAELETWLSANLRELARLLRSRTKRCSDTPNGGAPTAPPRLLLVWADQDFMTPQRGRDHLDDLLQRTGLAGACSSTHRWIAAGAGHDDPPGSLDIMRGVFAFSKGESEISALRAAQTPARAE</sequence>
<evidence type="ECO:0000313" key="3">
    <source>
        <dbReference type="Proteomes" id="UP000245783"/>
    </source>
</evidence>
<feature type="compositionally biased region" description="Basic and acidic residues" evidence="1">
    <location>
        <begin position="220"/>
        <end position="245"/>
    </location>
</feature>
<dbReference type="Proteomes" id="UP000245783">
    <property type="component" value="Unassembled WGS sequence"/>
</dbReference>
<name>A0A316VV99_9BASI</name>
<proteinExistence type="predicted"/>
<evidence type="ECO:0008006" key="4">
    <source>
        <dbReference type="Google" id="ProtNLM"/>
    </source>
</evidence>
<gene>
    <name evidence="2" type="ORF">IE81DRAFT_231969</name>
</gene>